<proteinExistence type="predicted"/>
<dbReference type="Proteomes" id="UP000782312">
    <property type="component" value="Unassembled WGS sequence"/>
</dbReference>
<evidence type="ECO:0008006" key="3">
    <source>
        <dbReference type="Google" id="ProtNLM"/>
    </source>
</evidence>
<gene>
    <name evidence="1" type="ORF">HYZ11_09900</name>
</gene>
<accession>A0A932HY82</accession>
<dbReference type="AlphaFoldDB" id="A0A932HY82"/>
<name>A0A932HY82_UNCTE</name>
<reference evidence="1" key="1">
    <citation type="submission" date="2020-07" db="EMBL/GenBank/DDBJ databases">
        <title>Huge and variable diversity of episymbiotic CPR bacteria and DPANN archaea in groundwater ecosystems.</title>
        <authorList>
            <person name="He C.Y."/>
            <person name="Keren R."/>
            <person name="Whittaker M."/>
            <person name="Farag I.F."/>
            <person name="Doudna J."/>
            <person name="Cate J.H.D."/>
            <person name="Banfield J.F."/>
        </authorList>
    </citation>
    <scope>NUCLEOTIDE SEQUENCE</scope>
    <source>
        <strain evidence="1">NC_groundwater_763_Ag_S-0.2um_68_21</strain>
    </source>
</reference>
<evidence type="ECO:0000313" key="1">
    <source>
        <dbReference type="EMBL" id="MBI3127905.1"/>
    </source>
</evidence>
<dbReference type="Pfam" id="PF25209">
    <property type="entry name" value="Phage_capsid_4"/>
    <property type="match status" value="1"/>
</dbReference>
<organism evidence="1 2">
    <name type="scientific">Tectimicrobiota bacterium</name>
    <dbReference type="NCBI Taxonomy" id="2528274"/>
    <lineage>
        <taxon>Bacteria</taxon>
        <taxon>Pseudomonadati</taxon>
        <taxon>Nitrospinota/Tectimicrobiota group</taxon>
        <taxon>Candidatus Tectimicrobiota</taxon>
    </lineage>
</organism>
<evidence type="ECO:0000313" key="2">
    <source>
        <dbReference type="Proteomes" id="UP000782312"/>
    </source>
</evidence>
<sequence length="648" mass="70618">MGGFFARKPVRARAIRLQGGVLRAAKEGGQGAWDFEVLIARPGPSREGDWFLPREVLAQAAPLFEGAQAFANHARSGAPDIKDLIGWHRGVRLAEEGLVSTFAVAKSAAWFHALAHDALERGIPEPFGFSFDVLGRGEIREEDGRPVLHILTIEAVHSVDVVHKGRLGGALLGLPAGRPPEGETDMFEKMREKLGKPASEEGRALAAGGEGSWGEKLAVRLAASSLPAPVREKLERQFAGETEEELEEAIRLEAATLEKLTASGALRGFGARLEGVRDEADRKLAALDGLWDPAPRAREGAAPYRFLSEAFQDFTGRRLTPQAFFAETFHYHRAGEDWNGIRRLSASMTTATWGEAFGDSIRRALLRDFRDDRFHLWRKIVSAVVPVKDFRTNRRVRVGGYGDLATVAEQATYPVLAPPSDEAVTYAVAKRGGIEDLTWEMIQNDDMGAIRMIPRRLARAAQRTLNKFVFDFLAANPAIYDGVALFHANHANTSANALTYANAVAGIKAMGAQAFPGEGAAAASQAQPRYLVHPTALLEEAFDVTQSAVKVVSSANSTQPSVINRLGIEPLWAPELTDANDWFLVADPALMDTIEIGFLDDQQEPELFIEDNPASGSGFSADKLRYKIRHVYGGAVLDHRAFYRGAPA</sequence>
<comment type="caution">
    <text evidence="1">The sequence shown here is derived from an EMBL/GenBank/DDBJ whole genome shotgun (WGS) entry which is preliminary data.</text>
</comment>
<protein>
    <recommendedName>
        <fullName evidence="3">Bacteriophage Mu GpT domain-containing protein</fullName>
    </recommendedName>
</protein>
<dbReference type="EMBL" id="JACPUR010000020">
    <property type="protein sequence ID" value="MBI3127905.1"/>
    <property type="molecule type" value="Genomic_DNA"/>
</dbReference>